<gene>
    <name evidence="1" type="ORF">GUJ93_ZPchr0010g7934</name>
</gene>
<evidence type="ECO:0000313" key="1">
    <source>
        <dbReference type="EMBL" id="KAG8088739.1"/>
    </source>
</evidence>
<organism evidence="1 2">
    <name type="scientific">Zizania palustris</name>
    <name type="common">Northern wild rice</name>
    <dbReference type="NCBI Taxonomy" id="103762"/>
    <lineage>
        <taxon>Eukaryota</taxon>
        <taxon>Viridiplantae</taxon>
        <taxon>Streptophyta</taxon>
        <taxon>Embryophyta</taxon>
        <taxon>Tracheophyta</taxon>
        <taxon>Spermatophyta</taxon>
        <taxon>Magnoliopsida</taxon>
        <taxon>Liliopsida</taxon>
        <taxon>Poales</taxon>
        <taxon>Poaceae</taxon>
        <taxon>BOP clade</taxon>
        <taxon>Oryzoideae</taxon>
        <taxon>Oryzeae</taxon>
        <taxon>Zizaniinae</taxon>
        <taxon>Zizania</taxon>
    </lineage>
</organism>
<evidence type="ECO:0000313" key="2">
    <source>
        <dbReference type="Proteomes" id="UP000729402"/>
    </source>
</evidence>
<reference evidence="1" key="2">
    <citation type="submission" date="2021-02" db="EMBL/GenBank/DDBJ databases">
        <authorList>
            <person name="Kimball J.A."/>
            <person name="Haas M.W."/>
            <person name="Macchietto M."/>
            <person name="Kono T."/>
            <person name="Duquette J."/>
            <person name="Shao M."/>
        </authorList>
    </citation>
    <scope>NUCLEOTIDE SEQUENCE</scope>
    <source>
        <tissue evidence="1">Fresh leaf tissue</tissue>
    </source>
</reference>
<proteinExistence type="predicted"/>
<dbReference type="AlphaFoldDB" id="A0A8J6BK60"/>
<keyword evidence="2" id="KW-1185">Reference proteome</keyword>
<comment type="caution">
    <text evidence="1">The sequence shown here is derived from an EMBL/GenBank/DDBJ whole genome shotgun (WGS) entry which is preliminary data.</text>
</comment>
<protein>
    <submittedName>
        <fullName evidence="1">Uncharacterized protein</fullName>
    </submittedName>
</protein>
<reference evidence="1" key="1">
    <citation type="journal article" date="2021" name="bioRxiv">
        <title>Whole Genome Assembly and Annotation of Northern Wild Rice, Zizania palustris L., Supports a Whole Genome Duplication in the Zizania Genus.</title>
        <authorList>
            <person name="Haas M."/>
            <person name="Kono T."/>
            <person name="Macchietto M."/>
            <person name="Millas R."/>
            <person name="McGilp L."/>
            <person name="Shao M."/>
            <person name="Duquette J."/>
            <person name="Hirsch C.N."/>
            <person name="Kimball J."/>
        </authorList>
    </citation>
    <scope>NUCLEOTIDE SEQUENCE</scope>
    <source>
        <tissue evidence="1">Fresh leaf tissue</tissue>
    </source>
</reference>
<accession>A0A8J6BK60</accession>
<sequence>MRSPQRQISYHGAVVPEIRKSTLRLVGALPRSRSSIGMLKVIESEASSKNRRTPRRRLKAFGGVLRDNLTKGPM</sequence>
<dbReference type="Proteomes" id="UP000729402">
    <property type="component" value="Unassembled WGS sequence"/>
</dbReference>
<dbReference type="EMBL" id="JAAALK010000082">
    <property type="protein sequence ID" value="KAG8088739.1"/>
    <property type="molecule type" value="Genomic_DNA"/>
</dbReference>
<name>A0A8J6BK60_ZIZPA</name>